<evidence type="ECO:0000313" key="1">
    <source>
        <dbReference type="EMBL" id="KAJ7408973.1"/>
    </source>
</evidence>
<protein>
    <submittedName>
        <fullName evidence="1">Uncharacterized protein</fullName>
    </submittedName>
</protein>
<comment type="caution">
    <text evidence="1">The sequence shown here is derived from an EMBL/GenBank/DDBJ whole genome shotgun (WGS) entry which is preliminary data.</text>
</comment>
<name>A0ABQ9CTI9_9PASS</name>
<proteinExistence type="predicted"/>
<sequence>MPPVDVGGTPGLKLGFGTALAVAPYQCVSQGLTNAERCRPSRRANQVPLPPLFASFSFFPCFDYLPNIPKSKSTLFWCKTITPYPIATDPTEKFVPKLAKREENGIYSGESNKCQGEDLLGKPEELRVPGMEEFLELTYQSQRTAAE</sequence>
<keyword evidence="2" id="KW-1185">Reference proteome</keyword>
<organism evidence="1 2">
    <name type="scientific">Willisornis vidua</name>
    <name type="common">Xingu scale-backed antbird</name>
    <dbReference type="NCBI Taxonomy" id="1566151"/>
    <lineage>
        <taxon>Eukaryota</taxon>
        <taxon>Metazoa</taxon>
        <taxon>Chordata</taxon>
        <taxon>Craniata</taxon>
        <taxon>Vertebrata</taxon>
        <taxon>Euteleostomi</taxon>
        <taxon>Archelosauria</taxon>
        <taxon>Archosauria</taxon>
        <taxon>Dinosauria</taxon>
        <taxon>Saurischia</taxon>
        <taxon>Theropoda</taxon>
        <taxon>Coelurosauria</taxon>
        <taxon>Aves</taxon>
        <taxon>Neognathae</taxon>
        <taxon>Neoaves</taxon>
        <taxon>Telluraves</taxon>
        <taxon>Australaves</taxon>
        <taxon>Passeriformes</taxon>
        <taxon>Thamnophilidae</taxon>
        <taxon>Willisornis</taxon>
    </lineage>
</organism>
<gene>
    <name evidence="1" type="ORF">WISP_117315</name>
</gene>
<accession>A0ABQ9CTI9</accession>
<dbReference type="EMBL" id="WHWB01034507">
    <property type="protein sequence ID" value="KAJ7408973.1"/>
    <property type="molecule type" value="Genomic_DNA"/>
</dbReference>
<dbReference type="Proteomes" id="UP001145742">
    <property type="component" value="Unassembled WGS sequence"/>
</dbReference>
<reference evidence="1" key="1">
    <citation type="submission" date="2019-10" db="EMBL/GenBank/DDBJ databases">
        <authorList>
            <person name="Soares A.E.R."/>
            <person name="Aleixo A."/>
            <person name="Schneider P."/>
            <person name="Miyaki C.Y."/>
            <person name="Schneider M.P."/>
            <person name="Mello C."/>
            <person name="Vasconcelos A.T.R."/>
        </authorList>
    </citation>
    <scope>NUCLEOTIDE SEQUENCE</scope>
    <source>
        <tissue evidence="1">Muscle</tissue>
    </source>
</reference>
<evidence type="ECO:0000313" key="2">
    <source>
        <dbReference type="Proteomes" id="UP001145742"/>
    </source>
</evidence>